<dbReference type="AlphaFoldDB" id="A0A151TQE3"/>
<dbReference type="PANTHER" id="PTHR11439:SF486">
    <property type="entry name" value="RLK (RECEPTOR-LIKE KINASE) PROTEIN, PUTATIVE-RELATED"/>
    <property type="match status" value="1"/>
</dbReference>
<sequence length="217" mass="24934">MDGCKEAATPISTSCNLFLDEKGTAADNSKFIGIIRSLLYLTVSRPDIMFVVCLCARFQANPKESYMKVVKRILKYIRGTINVGLWYPKGVSLSLIGYSDSDYARCILDRKSISCCTQILWMKQQLKDYGIELNKILLRCDNASAINLTKNPILHSRTKHIETKHHFLRDHVQKNNCVVEFIEKNKQLADIFTKPLPKKRYNQLRIELGIINESYLN</sequence>
<name>A0A151TQE3_CAJCA</name>
<organism evidence="1 2">
    <name type="scientific">Cajanus cajan</name>
    <name type="common">Pigeon pea</name>
    <name type="synonym">Cajanus indicus</name>
    <dbReference type="NCBI Taxonomy" id="3821"/>
    <lineage>
        <taxon>Eukaryota</taxon>
        <taxon>Viridiplantae</taxon>
        <taxon>Streptophyta</taxon>
        <taxon>Embryophyta</taxon>
        <taxon>Tracheophyta</taxon>
        <taxon>Spermatophyta</taxon>
        <taxon>Magnoliopsida</taxon>
        <taxon>eudicotyledons</taxon>
        <taxon>Gunneridae</taxon>
        <taxon>Pentapetalae</taxon>
        <taxon>rosids</taxon>
        <taxon>fabids</taxon>
        <taxon>Fabales</taxon>
        <taxon>Fabaceae</taxon>
        <taxon>Papilionoideae</taxon>
        <taxon>50 kb inversion clade</taxon>
        <taxon>NPAAA clade</taxon>
        <taxon>indigoferoid/millettioid clade</taxon>
        <taxon>Phaseoleae</taxon>
        <taxon>Cajanus</taxon>
    </lineage>
</organism>
<evidence type="ECO:0000313" key="2">
    <source>
        <dbReference type="Proteomes" id="UP000075243"/>
    </source>
</evidence>
<accession>A0A151TQE3</accession>
<keyword evidence="2" id="KW-1185">Reference proteome</keyword>
<dbReference type="EMBL" id="CM003605">
    <property type="protein sequence ID" value="KYP69241.1"/>
    <property type="molecule type" value="Genomic_DNA"/>
</dbReference>
<dbReference type="CDD" id="cd09272">
    <property type="entry name" value="RNase_HI_RT_Ty1"/>
    <property type="match status" value="1"/>
</dbReference>
<protein>
    <submittedName>
        <fullName evidence="1">Copia protein</fullName>
    </submittedName>
</protein>
<proteinExistence type="predicted"/>
<gene>
    <name evidence="1" type="ORF">KK1_008429</name>
</gene>
<reference evidence="1 2" key="1">
    <citation type="journal article" date="2012" name="Nat. Biotechnol.">
        <title>Draft genome sequence of pigeonpea (Cajanus cajan), an orphan legume crop of resource-poor farmers.</title>
        <authorList>
            <person name="Varshney R.K."/>
            <person name="Chen W."/>
            <person name="Li Y."/>
            <person name="Bharti A.K."/>
            <person name="Saxena R.K."/>
            <person name="Schlueter J.A."/>
            <person name="Donoghue M.T."/>
            <person name="Azam S."/>
            <person name="Fan G."/>
            <person name="Whaley A.M."/>
            <person name="Farmer A.D."/>
            <person name="Sheridan J."/>
            <person name="Iwata A."/>
            <person name="Tuteja R."/>
            <person name="Penmetsa R.V."/>
            <person name="Wu W."/>
            <person name="Upadhyaya H.D."/>
            <person name="Yang S.P."/>
            <person name="Shah T."/>
            <person name="Saxena K.B."/>
            <person name="Michael T."/>
            <person name="McCombie W.R."/>
            <person name="Yang B."/>
            <person name="Zhang G."/>
            <person name="Yang H."/>
            <person name="Wang J."/>
            <person name="Spillane C."/>
            <person name="Cook D.R."/>
            <person name="May G.D."/>
            <person name="Xu X."/>
            <person name="Jackson S.A."/>
        </authorList>
    </citation>
    <scope>NUCLEOTIDE SEQUENCE [LARGE SCALE GENOMIC DNA]</scope>
    <source>
        <strain evidence="2">cv. Asha</strain>
    </source>
</reference>
<dbReference type="Gramene" id="C.cajan_08184.t">
    <property type="protein sequence ID" value="C.cajan_08184.t"/>
    <property type="gene ID" value="C.cajan_08184"/>
</dbReference>
<evidence type="ECO:0000313" key="1">
    <source>
        <dbReference type="EMBL" id="KYP69241.1"/>
    </source>
</evidence>
<dbReference type="PANTHER" id="PTHR11439">
    <property type="entry name" value="GAG-POL-RELATED RETROTRANSPOSON"/>
    <property type="match status" value="1"/>
</dbReference>
<dbReference type="Proteomes" id="UP000075243">
    <property type="component" value="Chromosome 3"/>
</dbReference>